<reference evidence="13" key="1">
    <citation type="submission" date="2024-06" db="EMBL/GenBank/DDBJ databases">
        <authorList>
            <person name="Ryan C."/>
        </authorList>
    </citation>
    <scope>NUCLEOTIDE SEQUENCE [LARGE SCALE GENOMIC DNA]</scope>
</reference>
<evidence type="ECO:0000256" key="6">
    <source>
        <dbReference type="ARBA" id="ARBA00022737"/>
    </source>
</evidence>
<evidence type="ECO:0000256" key="2">
    <source>
        <dbReference type="ARBA" id="ARBA00011975"/>
    </source>
</evidence>
<dbReference type="SUPFAM" id="SSF46934">
    <property type="entry name" value="UBA-like"/>
    <property type="match status" value="1"/>
</dbReference>
<dbReference type="InterPro" id="IPR050390">
    <property type="entry name" value="C5-Methyltransferase"/>
</dbReference>
<evidence type="ECO:0000256" key="8">
    <source>
        <dbReference type="ARBA" id="ARBA00023242"/>
    </source>
</evidence>
<keyword evidence="5" id="KW-0949">S-adenosyl-L-methionine</keyword>
<sequence>MARKVSMVGFYIVDQWIQRWHCGWSGSAVELGYMRNGASLVSQDLISDSDGDEFEWDSDADREAGSLNAAGSSAQASRCLSAPGPSSTLVRLDSDGKKDSGAGPSTYMLDYFGGMGFSKELVLKAMKEAGTAIIVTDSSGDGGEDAILYLLLNYKTFPNETGCNLLLNDHCSGYVPHTADGDDDILENWEDDDAGDKRNKDLNSDDSVDEEFMQGMSKGDEKIKSLVTMGFSEGEARMAITRCGHDADISVLVGSICQSEAAGAGHYESYANHEDTGLNCGTSSGRRKRTKFMEEKRKGRQYGGGAQGSGSPMDSSHYELMPLPNPMVGFNLPGNRVRSEDRWLHKLAIGPPFFYYENVALAPKEVWPTISSFLFDIKPEFVDSKFFCAAARKRGYIHNLPTENRSPLIPIPPKTIHDAFPRTRQWWPSWDTRIQFNCLQTCVSSSRLTERIRCALASSEDPCLSVQKYVLEECRKWNLVWVGRNKVAPLEPDEIEFLLGFPKDHTRGVSRTERYKSLGNSFQVDTVAYHLSVLRDIFPNGMNVLSLFSGIGGAEVALYRPGIRMKTVVSVEKSEVCRTVLKTWWEQTQSGTLIEVADIQNVTSDWLESTMRRIGGFDLVIGGSPCNNLAGSNRHHRNGLQGEHSSLFHHYVRILECVQSVMRRM</sequence>
<dbReference type="GO" id="GO:0032259">
    <property type="term" value="P:methylation"/>
    <property type="evidence" value="ECO:0007669"/>
    <property type="project" value="UniProtKB-KW"/>
</dbReference>
<evidence type="ECO:0000313" key="12">
    <source>
        <dbReference type="EMBL" id="CAL4949396.1"/>
    </source>
</evidence>
<evidence type="ECO:0000259" key="11">
    <source>
        <dbReference type="PROSITE" id="PS51680"/>
    </source>
</evidence>
<dbReference type="PROSITE" id="PS51680">
    <property type="entry name" value="SAM_MT_DRM"/>
    <property type="match status" value="1"/>
</dbReference>
<dbReference type="Proteomes" id="UP001497457">
    <property type="component" value="Chromosome 17b"/>
</dbReference>
<dbReference type="Gene3D" id="3.40.50.150">
    <property type="entry name" value="Vaccinia Virus protein VP39"/>
    <property type="match status" value="2"/>
</dbReference>
<accession>A0ABC8YWD3</accession>
<dbReference type="GO" id="GO:0003677">
    <property type="term" value="F:DNA binding"/>
    <property type="evidence" value="ECO:0007669"/>
    <property type="project" value="UniProtKB-KW"/>
</dbReference>
<reference evidence="12 13" key="2">
    <citation type="submission" date="2024-10" db="EMBL/GenBank/DDBJ databases">
        <authorList>
            <person name="Ryan C."/>
        </authorList>
    </citation>
    <scope>NUCLEOTIDE SEQUENCE [LARGE SCALE GENOMIC DNA]</scope>
</reference>
<evidence type="ECO:0000259" key="10">
    <source>
        <dbReference type="PROSITE" id="PS50030"/>
    </source>
</evidence>
<evidence type="ECO:0000256" key="7">
    <source>
        <dbReference type="ARBA" id="ARBA00023125"/>
    </source>
</evidence>
<evidence type="ECO:0000256" key="3">
    <source>
        <dbReference type="ARBA" id="ARBA00022603"/>
    </source>
</evidence>
<evidence type="ECO:0000256" key="9">
    <source>
        <dbReference type="SAM" id="MobiDB-lite"/>
    </source>
</evidence>
<feature type="domain" description="SAM-dependent MTase DRM-type" evidence="11">
    <location>
        <begin position="340"/>
        <end position="665"/>
    </location>
</feature>
<dbReference type="InterPro" id="IPR001525">
    <property type="entry name" value="C5_MeTfrase"/>
</dbReference>
<evidence type="ECO:0000256" key="4">
    <source>
        <dbReference type="ARBA" id="ARBA00022679"/>
    </source>
</evidence>
<keyword evidence="6" id="KW-0677">Repeat</keyword>
<dbReference type="InterPro" id="IPR029063">
    <property type="entry name" value="SAM-dependent_MTases_sf"/>
</dbReference>
<dbReference type="EMBL" id="OZ075127">
    <property type="protein sequence ID" value="CAL4949396.1"/>
    <property type="molecule type" value="Genomic_DNA"/>
</dbReference>
<dbReference type="EC" id="2.1.1.37" evidence="2"/>
<dbReference type="InterPro" id="IPR030380">
    <property type="entry name" value="SAM_MeTfrase_DRM"/>
</dbReference>
<feature type="domain" description="UBA" evidence="10">
    <location>
        <begin position="207"/>
        <end position="251"/>
    </location>
</feature>
<dbReference type="InterPro" id="IPR015940">
    <property type="entry name" value="UBA"/>
</dbReference>
<dbReference type="PANTHER" id="PTHR23068">
    <property type="entry name" value="DNA CYTOSINE-5- -METHYLTRANSFERASE 3-RELATED"/>
    <property type="match status" value="1"/>
</dbReference>
<gene>
    <name evidence="12" type="ORF">URODEC1_LOCUS37952</name>
</gene>
<dbReference type="InterPro" id="IPR009060">
    <property type="entry name" value="UBA-like_sf"/>
</dbReference>
<dbReference type="SUPFAM" id="SSF53335">
    <property type="entry name" value="S-adenosyl-L-methionine-dependent methyltransferases"/>
    <property type="match status" value="2"/>
</dbReference>
<protein>
    <recommendedName>
        <fullName evidence="2">DNA (cytosine-5-)-methyltransferase</fullName>
        <ecNumber evidence="2">2.1.1.37</ecNumber>
    </recommendedName>
</protein>
<proteinExistence type="predicted"/>
<dbReference type="PANTHER" id="PTHR23068:SF25">
    <property type="entry name" value="DNA (CYTOSINE-5)-METHYLTRANSFERASE DRM2"/>
    <property type="match status" value="1"/>
</dbReference>
<evidence type="ECO:0000256" key="1">
    <source>
        <dbReference type="ARBA" id="ARBA00004123"/>
    </source>
</evidence>
<dbReference type="AlphaFoldDB" id="A0ABC8YWD3"/>
<keyword evidence="8" id="KW-0539">Nucleus</keyword>
<keyword evidence="3" id="KW-0489">Methyltransferase</keyword>
<dbReference type="Gene3D" id="1.10.8.10">
    <property type="entry name" value="DNA helicase RuvA subunit, C-terminal domain"/>
    <property type="match status" value="1"/>
</dbReference>
<feature type="region of interest" description="Disordered" evidence="9">
    <location>
        <begin position="188"/>
        <end position="207"/>
    </location>
</feature>
<keyword evidence="4" id="KW-0808">Transferase</keyword>
<dbReference type="GO" id="GO:0005634">
    <property type="term" value="C:nucleus"/>
    <property type="evidence" value="ECO:0007669"/>
    <property type="project" value="UniProtKB-SubCell"/>
</dbReference>
<evidence type="ECO:0000256" key="5">
    <source>
        <dbReference type="ARBA" id="ARBA00022691"/>
    </source>
</evidence>
<dbReference type="GO" id="GO:0003886">
    <property type="term" value="F:DNA (cytosine-5-)-methyltransferase activity"/>
    <property type="evidence" value="ECO:0007669"/>
    <property type="project" value="UniProtKB-EC"/>
</dbReference>
<evidence type="ECO:0000313" key="13">
    <source>
        <dbReference type="Proteomes" id="UP001497457"/>
    </source>
</evidence>
<dbReference type="PROSITE" id="PS50030">
    <property type="entry name" value="UBA"/>
    <property type="match status" value="1"/>
</dbReference>
<comment type="subcellular location">
    <subcellularLocation>
        <location evidence="1">Nucleus</location>
    </subcellularLocation>
</comment>
<dbReference type="Pfam" id="PF00145">
    <property type="entry name" value="DNA_methylase"/>
    <property type="match status" value="1"/>
</dbReference>
<name>A0ABC8YWD3_9POAL</name>
<keyword evidence="13" id="KW-1185">Reference proteome</keyword>
<keyword evidence="7" id="KW-0238">DNA-binding</keyword>
<organism evidence="12 13">
    <name type="scientific">Urochloa decumbens</name>
    <dbReference type="NCBI Taxonomy" id="240449"/>
    <lineage>
        <taxon>Eukaryota</taxon>
        <taxon>Viridiplantae</taxon>
        <taxon>Streptophyta</taxon>
        <taxon>Embryophyta</taxon>
        <taxon>Tracheophyta</taxon>
        <taxon>Spermatophyta</taxon>
        <taxon>Magnoliopsida</taxon>
        <taxon>Liliopsida</taxon>
        <taxon>Poales</taxon>
        <taxon>Poaceae</taxon>
        <taxon>PACMAD clade</taxon>
        <taxon>Panicoideae</taxon>
        <taxon>Panicodae</taxon>
        <taxon>Paniceae</taxon>
        <taxon>Melinidinae</taxon>
        <taxon>Urochloa</taxon>
    </lineage>
</organism>